<dbReference type="InterPro" id="IPR050833">
    <property type="entry name" value="Poly_Biosynth_Transport"/>
</dbReference>
<feature type="transmembrane region" description="Helical" evidence="6">
    <location>
        <begin position="392"/>
        <end position="412"/>
    </location>
</feature>
<protein>
    <submittedName>
        <fullName evidence="7">Polysaccharide biosynthesis protein</fullName>
    </submittedName>
</protein>
<name>A0A6M0RRC8_9CYAN</name>
<dbReference type="GO" id="GO:0005886">
    <property type="term" value="C:plasma membrane"/>
    <property type="evidence" value="ECO:0007669"/>
    <property type="project" value="UniProtKB-SubCell"/>
</dbReference>
<dbReference type="InterPro" id="IPR002797">
    <property type="entry name" value="Polysacc_synth"/>
</dbReference>
<evidence type="ECO:0000256" key="2">
    <source>
        <dbReference type="ARBA" id="ARBA00022475"/>
    </source>
</evidence>
<feature type="transmembrane region" description="Helical" evidence="6">
    <location>
        <begin position="232"/>
        <end position="255"/>
    </location>
</feature>
<sequence length="451" mass="51526">MAFFMLPIYTRILSTTDYGMLDLVLVLGNLVNLTISLEINQGLARFYSDEKDTSKQNIYVASAFWFSTVCYTFFLIIGLYFSQSILTSFFQANGSVLIVRLGLIYIYFNGLVYFLQSQLRWEFRSKQYAILSTLVSLLISVGSIIFGYFLKLHLLGVLISMLLAHLLGYVYGISILRKSISFHMNFERLREMLRFSIPLVPAGLSIFVSTYIDRMMLNHFLSLNEVGLYSFGFRLASAVSLITIGFQRALTPLIYSHYTDESTSQKLAFIFRLFVAISLLLWLSISIFSQEILWIVTSPQYYPASKIILFLVPSVLFSGMYIFAPGISLAKKNHFIFWINFLGAILNTLLNWLFIPKFGFVGAAVATLLGTLFVFCAYIILSQRFYYIPYNWNLIGVSTISISIGCFLGYLINFEIGLNIFLKSFTILFYALFLLSIKLVSVDEIQRFVDS</sequence>
<dbReference type="Proteomes" id="UP000481033">
    <property type="component" value="Unassembled WGS sequence"/>
</dbReference>
<feature type="transmembrane region" description="Helical" evidence="6">
    <location>
        <begin position="127"/>
        <end position="146"/>
    </location>
</feature>
<feature type="transmembrane region" description="Helical" evidence="6">
    <location>
        <begin position="267"/>
        <end position="289"/>
    </location>
</feature>
<evidence type="ECO:0000313" key="8">
    <source>
        <dbReference type="Proteomes" id="UP000481033"/>
    </source>
</evidence>
<comment type="caution">
    <text evidence="7">The sequence shown here is derived from an EMBL/GenBank/DDBJ whole genome shotgun (WGS) entry which is preliminary data.</text>
</comment>
<dbReference type="PANTHER" id="PTHR30250">
    <property type="entry name" value="PST FAMILY PREDICTED COLANIC ACID TRANSPORTER"/>
    <property type="match status" value="1"/>
</dbReference>
<keyword evidence="2" id="KW-1003">Cell membrane</keyword>
<evidence type="ECO:0000256" key="5">
    <source>
        <dbReference type="ARBA" id="ARBA00023136"/>
    </source>
</evidence>
<keyword evidence="8" id="KW-1185">Reference proteome</keyword>
<keyword evidence="5 6" id="KW-0472">Membrane</keyword>
<feature type="transmembrane region" description="Helical" evidence="6">
    <location>
        <begin position="360"/>
        <end position="380"/>
    </location>
</feature>
<proteinExistence type="predicted"/>
<keyword evidence="4 6" id="KW-1133">Transmembrane helix</keyword>
<dbReference type="AlphaFoldDB" id="A0A6M0RRC8"/>
<gene>
    <name evidence="7" type="ORF">DXZ20_24890</name>
</gene>
<organism evidence="7 8">
    <name type="scientific">Adonisia turfae CCMR0081</name>
    <dbReference type="NCBI Taxonomy" id="2292702"/>
    <lineage>
        <taxon>Bacteria</taxon>
        <taxon>Bacillati</taxon>
        <taxon>Cyanobacteriota</taxon>
        <taxon>Adonisia</taxon>
        <taxon>Adonisia turfae</taxon>
    </lineage>
</organism>
<feature type="transmembrane region" description="Helical" evidence="6">
    <location>
        <begin position="192"/>
        <end position="212"/>
    </location>
</feature>
<feature type="transmembrane region" description="Helical" evidence="6">
    <location>
        <begin position="418"/>
        <end position="437"/>
    </location>
</feature>
<accession>A0A6M0RRC8</accession>
<evidence type="ECO:0000313" key="7">
    <source>
        <dbReference type="EMBL" id="NEZ58817.1"/>
    </source>
</evidence>
<feature type="transmembrane region" description="Helical" evidence="6">
    <location>
        <begin position="335"/>
        <end position="354"/>
    </location>
</feature>
<feature type="transmembrane region" description="Helical" evidence="6">
    <location>
        <begin position="152"/>
        <end position="171"/>
    </location>
</feature>
<reference evidence="7 8" key="1">
    <citation type="journal article" date="2020" name="Microb. Ecol.">
        <title>Ecogenomics of the Marine Benthic Filamentous Cyanobacterium Adonisia.</title>
        <authorList>
            <person name="Walter J.M."/>
            <person name="Coutinho F.H."/>
            <person name="Leomil L."/>
            <person name="Hargreaves P.I."/>
            <person name="Campeao M.E."/>
            <person name="Vieira V.V."/>
            <person name="Silva B.S."/>
            <person name="Fistarol G.O."/>
            <person name="Salomon P.S."/>
            <person name="Sawabe T."/>
            <person name="Mino S."/>
            <person name="Hosokawa M."/>
            <person name="Miyashita H."/>
            <person name="Maruyama F."/>
            <person name="van Verk M.C."/>
            <person name="Dutilh B.E."/>
            <person name="Thompson C.C."/>
            <person name="Thompson F.L."/>
        </authorList>
    </citation>
    <scope>NUCLEOTIDE SEQUENCE [LARGE SCALE GENOMIC DNA]</scope>
    <source>
        <strain evidence="7 8">CCMR0081</strain>
    </source>
</reference>
<feature type="transmembrane region" description="Helical" evidence="6">
    <location>
        <begin position="94"/>
        <end position="115"/>
    </location>
</feature>
<dbReference type="PANTHER" id="PTHR30250:SF11">
    <property type="entry name" value="O-ANTIGEN TRANSPORTER-RELATED"/>
    <property type="match status" value="1"/>
</dbReference>
<feature type="transmembrane region" description="Helical" evidence="6">
    <location>
        <begin position="301"/>
        <end position="323"/>
    </location>
</feature>
<feature type="transmembrane region" description="Helical" evidence="6">
    <location>
        <begin position="58"/>
        <end position="82"/>
    </location>
</feature>
<evidence type="ECO:0000256" key="4">
    <source>
        <dbReference type="ARBA" id="ARBA00022989"/>
    </source>
</evidence>
<evidence type="ECO:0000256" key="3">
    <source>
        <dbReference type="ARBA" id="ARBA00022692"/>
    </source>
</evidence>
<comment type="subcellular location">
    <subcellularLocation>
        <location evidence="1">Cell membrane</location>
        <topology evidence="1">Multi-pass membrane protein</topology>
    </subcellularLocation>
</comment>
<dbReference type="Pfam" id="PF01943">
    <property type="entry name" value="Polysacc_synt"/>
    <property type="match status" value="1"/>
</dbReference>
<evidence type="ECO:0000256" key="1">
    <source>
        <dbReference type="ARBA" id="ARBA00004651"/>
    </source>
</evidence>
<evidence type="ECO:0000256" key="6">
    <source>
        <dbReference type="SAM" id="Phobius"/>
    </source>
</evidence>
<dbReference type="EMBL" id="QXHD01000004">
    <property type="protein sequence ID" value="NEZ58817.1"/>
    <property type="molecule type" value="Genomic_DNA"/>
</dbReference>
<keyword evidence="3 6" id="KW-0812">Transmembrane</keyword>
<feature type="transmembrane region" description="Helical" evidence="6">
    <location>
        <begin position="20"/>
        <end position="37"/>
    </location>
</feature>